<reference evidence="3 4" key="2">
    <citation type="submission" date="2016-05" db="EMBL/GenBank/DDBJ databases">
        <authorList>
            <person name="Naeem Raeece"/>
        </authorList>
    </citation>
    <scope>NUCLEOTIDE SEQUENCE [LARGE SCALE GENOMIC DNA]</scope>
</reference>
<dbReference type="Proteomes" id="UP000078560">
    <property type="component" value="Unassembled WGS sequence"/>
</dbReference>
<evidence type="ECO:0000313" key="2">
    <source>
        <dbReference type="EMBL" id="SBS98802.1"/>
    </source>
</evidence>
<protein>
    <submittedName>
        <fullName evidence="2">PIR Superfamily Protein</fullName>
    </submittedName>
</protein>
<gene>
    <name evidence="2" type="ORF">POVCU1_048860</name>
    <name evidence="1" type="ORF">POVCU2_0100400</name>
</gene>
<dbReference type="EMBL" id="FLQV01000953">
    <property type="protein sequence ID" value="SBS98802.1"/>
    <property type="molecule type" value="Genomic_DNA"/>
</dbReference>
<dbReference type="AlphaFoldDB" id="A0A1A8X3Q1"/>
<name>A0A1A8X3Q1_PLAOA</name>
<sequence>MAIESVDSNSHFEYCEYMNYLLNAELNIIKEKIVVGINEWLKSLKDSDKTFDTDKKLENKIKKINEDDIEKINSFRSIYKYYDNIKTSILKYLPTYEDKQTLKLSRNVQHPDSSRMASNKDNRTRNFTPFGSWLHSSMLKKKTIQYSLDKEQTEELLNNTYSEENINSTTIQHRLPYYISNM</sequence>
<accession>A0A1A8X3Q1</accession>
<evidence type="ECO:0000313" key="4">
    <source>
        <dbReference type="Proteomes" id="UP000078560"/>
    </source>
</evidence>
<organism evidence="2 3">
    <name type="scientific">Plasmodium ovale curtisi</name>
    <dbReference type="NCBI Taxonomy" id="864141"/>
    <lineage>
        <taxon>Eukaryota</taxon>
        <taxon>Sar</taxon>
        <taxon>Alveolata</taxon>
        <taxon>Apicomplexa</taxon>
        <taxon>Aconoidasida</taxon>
        <taxon>Haemosporida</taxon>
        <taxon>Plasmodiidae</taxon>
        <taxon>Plasmodium</taxon>
        <taxon>Plasmodium (Plasmodium)</taxon>
    </lineage>
</organism>
<dbReference type="EMBL" id="FLQU01002223">
    <property type="protein sequence ID" value="SBS95986.1"/>
    <property type="molecule type" value="Genomic_DNA"/>
</dbReference>
<evidence type="ECO:0000313" key="1">
    <source>
        <dbReference type="EMBL" id="SBS95986.1"/>
    </source>
</evidence>
<proteinExistence type="predicted"/>
<dbReference type="Proteomes" id="UP000078546">
    <property type="component" value="Unassembled WGS sequence"/>
</dbReference>
<reference evidence="2" key="1">
    <citation type="submission" date="2016-05" db="EMBL/GenBank/DDBJ databases">
        <authorList>
            <person name="Lavstsen T."/>
            <person name="Jespersen J.S."/>
        </authorList>
    </citation>
    <scope>NUCLEOTIDE SEQUENCE [LARGE SCALE GENOMIC DNA]</scope>
</reference>
<evidence type="ECO:0000313" key="3">
    <source>
        <dbReference type="Proteomes" id="UP000078546"/>
    </source>
</evidence>